<reference evidence="1 2" key="1">
    <citation type="submission" date="2020-10" db="EMBL/GenBank/DDBJ databases">
        <title>Complete genome sequence of Paludibaculum fermentans P105T, a facultatively anaerobic acidobacterium capable of dissimilatory Fe(III) reduction.</title>
        <authorList>
            <person name="Dedysh S.N."/>
            <person name="Beletsky A.V."/>
            <person name="Kulichevskaya I.S."/>
            <person name="Mardanov A.V."/>
            <person name="Ravin N.V."/>
        </authorList>
    </citation>
    <scope>NUCLEOTIDE SEQUENCE [LARGE SCALE GENOMIC DNA]</scope>
    <source>
        <strain evidence="1 2">P105</strain>
    </source>
</reference>
<dbReference type="AlphaFoldDB" id="A0A7S7NT49"/>
<sequence>MTFPTMEAVSRLRGLLAGEWGLGPSMTALQGYYGLGPEVVEGVGVGVTRAPAELQEKAGSTRYPVIQTYCDQIENKRSEQFRVFSGRMRVVTEVRVSSDRLEGTGEKLHFYVDAVRDVLERNAGCLGEGVFLEPGYEVGFDAVKKGGLNFMQVGRVVCWLGVSR</sequence>
<keyword evidence="2" id="KW-1185">Reference proteome</keyword>
<dbReference type="KEGG" id="pfer:IRI77_04945"/>
<dbReference type="EMBL" id="CP063849">
    <property type="protein sequence ID" value="QOY89307.1"/>
    <property type="molecule type" value="Genomic_DNA"/>
</dbReference>
<organism evidence="1 2">
    <name type="scientific">Paludibaculum fermentans</name>
    <dbReference type="NCBI Taxonomy" id="1473598"/>
    <lineage>
        <taxon>Bacteria</taxon>
        <taxon>Pseudomonadati</taxon>
        <taxon>Acidobacteriota</taxon>
        <taxon>Terriglobia</taxon>
        <taxon>Bryobacterales</taxon>
        <taxon>Bryobacteraceae</taxon>
        <taxon>Paludibaculum</taxon>
    </lineage>
</organism>
<gene>
    <name evidence="1" type="ORF">IRI77_04945</name>
</gene>
<dbReference type="RefSeq" id="WP_194450969.1">
    <property type="nucleotide sequence ID" value="NZ_CP063849.1"/>
</dbReference>
<protein>
    <submittedName>
        <fullName evidence="1">Uncharacterized protein</fullName>
    </submittedName>
</protein>
<proteinExistence type="predicted"/>
<evidence type="ECO:0000313" key="1">
    <source>
        <dbReference type="EMBL" id="QOY89307.1"/>
    </source>
</evidence>
<accession>A0A7S7NT49</accession>
<evidence type="ECO:0000313" key="2">
    <source>
        <dbReference type="Proteomes" id="UP000593892"/>
    </source>
</evidence>
<dbReference type="Proteomes" id="UP000593892">
    <property type="component" value="Chromosome"/>
</dbReference>
<name>A0A7S7NT49_PALFE</name>